<dbReference type="Pfam" id="PF04290">
    <property type="entry name" value="DctQ"/>
    <property type="match status" value="1"/>
</dbReference>
<name>A0ABV7KZH8_9PROT</name>
<dbReference type="RefSeq" id="WP_379900100.1">
    <property type="nucleotide sequence ID" value="NZ_JBHRTR010000025.1"/>
</dbReference>
<evidence type="ECO:0000256" key="7">
    <source>
        <dbReference type="ARBA" id="ARBA00023136"/>
    </source>
</evidence>
<evidence type="ECO:0000256" key="8">
    <source>
        <dbReference type="ARBA" id="ARBA00038436"/>
    </source>
</evidence>
<reference evidence="12" key="1">
    <citation type="journal article" date="2019" name="Int. J. Syst. Evol. Microbiol.">
        <title>The Global Catalogue of Microorganisms (GCM) 10K type strain sequencing project: providing services to taxonomists for standard genome sequencing and annotation.</title>
        <authorList>
            <consortium name="The Broad Institute Genomics Platform"/>
            <consortium name="The Broad Institute Genome Sequencing Center for Infectious Disease"/>
            <person name="Wu L."/>
            <person name="Ma J."/>
        </authorList>
    </citation>
    <scope>NUCLEOTIDE SEQUENCE [LARGE SCALE GENOMIC DNA]</scope>
    <source>
        <strain evidence="12">KCTC 42964</strain>
    </source>
</reference>
<organism evidence="11 12">
    <name type="scientific">Marinibaculum pumilum</name>
    <dbReference type="NCBI Taxonomy" id="1766165"/>
    <lineage>
        <taxon>Bacteria</taxon>
        <taxon>Pseudomonadati</taxon>
        <taxon>Pseudomonadota</taxon>
        <taxon>Alphaproteobacteria</taxon>
        <taxon>Rhodospirillales</taxon>
        <taxon>Rhodospirillaceae</taxon>
        <taxon>Marinibaculum</taxon>
    </lineage>
</organism>
<dbReference type="PANTHER" id="PTHR35011:SF2">
    <property type="entry name" value="2,3-DIKETO-L-GULONATE TRAP TRANSPORTER SMALL PERMEASE PROTEIN YIAM"/>
    <property type="match status" value="1"/>
</dbReference>
<keyword evidence="2 9" id="KW-0813">Transport</keyword>
<feature type="domain" description="Tripartite ATP-independent periplasmic transporters DctQ component" evidence="10">
    <location>
        <begin position="43"/>
        <end position="173"/>
    </location>
</feature>
<accession>A0ABV7KZH8</accession>
<keyword evidence="6 9" id="KW-1133">Transmembrane helix</keyword>
<dbReference type="InterPro" id="IPR007387">
    <property type="entry name" value="TRAP_DctQ"/>
</dbReference>
<evidence type="ECO:0000256" key="4">
    <source>
        <dbReference type="ARBA" id="ARBA00022519"/>
    </source>
</evidence>
<keyword evidence="12" id="KW-1185">Reference proteome</keyword>
<feature type="transmembrane region" description="Helical" evidence="9">
    <location>
        <begin position="66"/>
        <end position="84"/>
    </location>
</feature>
<feature type="transmembrane region" description="Helical" evidence="9">
    <location>
        <begin position="146"/>
        <end position="166"/>
    </location>
</feature>
<evidence type="ECO:0000313" key="11">
    <source>
        <dbReference type="EMBL" id="MFC3227704.1"/>
    </source>
</evidence>
<evidence type="ECO:0000256" key="2">
    <source>
        <dbReference type="ARBA" id="ARBA00022448"/>
    </source>
</evidence>
<comment type="function">
    <text evidence="9">Part of the tripartite ATP-independent periplasmic (TRAP) transport system.</text>
</comment>
<dbReference type="EMBL" id="JBHRTR010000025">
    <property type="protein sequence ID" value="MFC3227704.1"/>
    <property type="molecule type" value="Genomic_DNA"/>
</dbReference>
<keyword evidence="4 9" id="KW-0997">Cell inner membrane</keyword>
<evidence type="ECO:0000256" key="9">
    <source>
        <dbReference type="RuleBase" id="RU369079"/>
    </source>
</evidence>
<keyword evidence="5 9" id="KW-0812">Transmembrane</keyword>
<evidence type="ECO:0000256" key="1">
    <source>
        <dbReference type="ARBA" id="ARBA00004429"/>
    </source>
</evidence>
<comment type="subcellular location">
    <subcellularLocation>
        <location evidence="1 9">Cell inner membrane</location>
        <topology evidence="1 9">Multi-pass membrane protein</topology>
    </subcellularLocation>
</comment>
<evidence type="ECO:0000256" key="6">
    <source>
        <dbReference type="ARBA" id="ARBA00022989"/>
    </source>
</evidence>
<evidence type="ECO:0000313" key="12">
    <source>
        <dbReference type="Proteomes" id="UP001595528"/>
    </source>
</evidence>
<feature type="transmembrane region" description="Helical" evidence="9">
    <location>
        <begin position="105"/>
        <end position="126"/>
    </location>
</feature>
<keyword evidence="3" id="KW-1003">Cell membrane</keyword>
<dbReference type="Proteomes" id="UP001595528">
    <property type="component" value="Unassembled WGS sequence"/>
</dbReference>
<comment type="subunit">
    <text evidence="9">The complex comprises the extracytoplasmic solute receptor protein and the two transmembrane proteins.</text>
</comment>
<feature type="transmembrane region" description="Helical" evidence="9">
    <location>
        <begin position="32"/>
        <end position="54"/>
    </location>
</feature>
<dbReference type="PANTHER" id="PTHR35011">
    <property type="entry name" value="2,3-DIKETO-L-GULONATE TRAP TRANSPORTER SMALL PERMEASE PROTEIN YIAM"/>
    <property type="match status" value="1"/>
</dbReference>
<sequence>MRPDDAGPPPGNAGGRVATFLRAADWPARAGGILATLLILFVAGLTCLAVAQRYLLGAPLLWSDELAGYLLVTLVMAGLAEAYRRGDHIAIDLVTGRLSAGGRRAVAIWSDLAVLAVAIVLGLSAWDAVTFARAFGAYPAGEIQVPTWILQVPLIGGAALLALAALTRLLTRLAGPAAGSRAE</sequence>
<evidence type="ECO:0000259" key="10">
    <source>
        <dbReference type="Pfam" id="PF04290"/>
    </source>
</evidence>
<evidence type="ECO:0000256" key="5">
    <source>
        <dbReference type="ARBA" id="ARBA00022692"/>
    </source>
</evidence>
<comment type="caution">
    <text evidence="11">The sequence shown here is derived from an EMBL/GenBank/DDBJ whole genome shotgun (WGS) entry which is preliminary data.</text>
</comment>
<comment type="similarity">
    <text evidence="8 9">Belongs to the TRAP transporter small permease family.</text>
</comment>
<evidence type="ECO:0000256" key="3">
    <source>
        <dbReference type="ARBA" id="ARBA00022475"/>
    </source>
</evidence>
<protein>
    <recommendedName>
        <fullName evidence="9">TRAP transporter small permease protein</fullName>
    </recommendedName>
</protein>
<keyword evidence="7 9" id="KW-0472">Membrane</keyword>
<proteinExistence type="inferred from homology"/>
<dbReference type="InterPro" id="IPR055348">
    <property type="entry name" value="DctQ"/>
</dbReference>
<gene>
    <name evidence="11" type="ORF">ACFOGJ_10705</name>
</gene>